<protein>
    <recommendedName>
        <fullName evidence="3">Small integral membrane protein 15</fullName>
    </recommendedName>
</protein>
<feature type="transmembrane region" description="Helical" evidence="8">
    <location>
        <begin position="24"/>
        <end position="47"/>
    </location>
</feature>
<evidence type="ECO:0000256" key="8">
    <source>
        <dbReference type="SAM" id="Phobius"/>
    </source>
</evidence>
<dbReference type="PANTHER" id="PTHR28644">
    <property type="entry name" value="SMALL INTEGRAL MEMBRANE PROTEIN 15"/>
    <property type="match status" value="1"/>
</dbReference>
<evidence type="ECO:0000313" key="10">
    <source>
        <dbReference type="Proteomes" id="UP000276133"/>
    </source>
</evidence>
<evidence type="ECO:0000256" key="1">
    <source>
        <dbReference type="ARBA" id="ARBA00004167"/>
    </source>
</evidence>
<proteinExistence type="inferred from homology"/>
<dbReference type="EMBL" id="REGN01006041">
    <property type="protein sequence ID" value="RNA11115.1"/>
    <property type="molecule type" value="Genomic_DNA"/>
</dbReference>
<dbReference type="PANTHER" id="PTHR28644:SF1">
    <property type="entry name" value="SMALL INTEGRAL MEMBRANE PROTEIN 15"/>
    <property type="match status" value="1"/>
</dbReference>
<reference evidence="9 10" key="1">
    <citation type="journal article" date="2018" name="Sci. Rep.">
        <title>Genomic signatures of local adaptation to the degree of environmental predictability in rotifers.</title>
        <authorList>
            <person name="Franch-Gras L."/>
            <person name="Hahn C."/>
            <person name="Garcia-Roger E.M."/>
            <person name="Carmona M.J."/>
            <person name="Serra M."/>
            <person name="Gomez A."/>
        </authorList>
    </citation>
    <scope>NUCLEOTIDE SEQUENCE [LARGE SCALE GENOMIC DNA]</scope>
    <source>
        <strain evidence="9">HYR1</strain>
    </source>
</reference>
<evidence type="ECO:0000256" key="7">
    <source>
        <dbReference type="ARBA" id="ARBA00023136"/>
    </source>
</evidence>
<keyword evidence="5 8" id="KW-1133">Transmembrane helix</keyword>
<dbReference type="AlphaFoldDB" id="A0A3M7QJH3"/>
<dbReference type="Pfam" id="PF15086">
    <property type="entry name" value="UPF0542"/>
    <property type="match status" value="1"/>
</dbReference>
<organism evidence="9 10">
    <name type="scientific">Brachionus plicatilis</name>
    <name type="common">Marine rotifer</name>
    <name type="synonym">Brachionus muelleri</name>
    <dbReference type="NCBI Taxonomy" id="10195"/>
    <lineage>
        <taxon>Eukaryota</taxon>
        <taxon>Metazoa</taxon>
        <taxon>Spiralia</taxon>
        <taxon>Gnathifera</taxon>
        <taxon>Rotifera</taxon>
        <taxon>Eurotatoria</taxon>
        <taxon>Monogononta</taxon>
        <taxon>Pseudotrocha</taxon>
        <taxon>Ploima</taxon>
        <taxon>Brachionidae</taxon>
        <taxon>Brachionus</taxon>
    </lineage>
</organism>
<comment type="caution">
    <text evidence="9">The sequence shown here is derived from an EMBL/GenBank/DDBJ whole genome shotgun (WGS) entry which is preliminary data.</text>
</comment>
<evidence type="ECO:0000256" key="6">
    <source>
        <dbReference type="ARBA" id="ARBA00023054"/>
    </source>
</evidence>
<keyword evidence="7 8" id="KW-0472">Membrane</keyword>
<comment type="subcellular location">
    <subcellularLocation>
        <location evidence="1">Membrane</location>
        <topology evidence="1">Single-pass membrane protein</topology>
    </subcellularLocation>
</comment>
<evidence type="ECO:0000256" key="3">
    <source>
        <dbReference type="ARBA" id="ARBA00017904"/>
    </source>
</evidence>
<keyword evidence="4 8" id="KW-0812">Transmembrane</keyword>
<comment type="similarity">
    <text evidence="2">Belongs to the SMIM15 family.</text>
</comment>
<dbReference type="Proteomes" id="UP000276133">
    <property type="component" value="Unassembled WGS sequence"/>
</dbReference>
<dbReference type="InterPro" id="IPR027877">
    <property type="entry name" value="Smim15"/>
</dbReference>
<keyword evidence="6" id="KW-0175">Coiled coil</keyword>
<name>A0A3M7QJH3_BRAPC</name>
<evidence type="ECO:0000256" key="5">
    <source>
        <dbReference type="ARBA" id="ARBA00022989"/>
    </source>
</evidence>
<evidence type="ECO:0000313" key="9">
    <source>
        <dbReference type="EMBL" id="RNA11115.1"/>
    </source>
</evidence>
<sequence length="78" mass="9426">MFDINWQENITILIQYAGENPWQFLYYMLLILSPLFGLSAFLSYKLVQEIDKEEKENKKRLLKDTNKLKVQRCKPKKE</sequence>
<keyword evidence="10" id="KW-1185">Reference proteome</keyword>
<gene>
    <name evidence="9" type="ORF">BpHYR1_040552</name>
</gene>
<evidence type="ECO:0000256" key="2">
    <source>
        <dbReference type="ARBA" id="ARBA00006758"/>
    </source>
</evidence>
<accession>A0A3M7QJH3</accession>
<dbReference type="GO" id="GO:0016020">
    <property type="term" value="C:membrane"/>
    <property type="evidence" value="ECO:0007669"/>
    <property type="project" value="UniProtKB-SubCell"/>
</dbReference>
<evidence type="ECO:0000256" key="4">
    <source>
        <dbReference type="ARBA" id="ARBA00022692"/>
    </source>
</evidence>
<dbReference type="OrthoDB" id="6282848at2759"/>